<keyword evidence="10" id="KW-0732">Signal</keyword>
<dbReference type="OrthoDB" id="195678at2759"/>
<proteinExistence type="inferred from homology"/>
<dbReference type="Proteomes" id="UP000070501">
    <property type="component" value="Unassembled WGS sequence"/>
</dbReference>
<feature type="chain" id="PRO_5007292733" description="Arabinan endo-1,5-alpha-L-arabinosidase" evidence="10">
    <location>
        <begin position="23"/>
        <end position="334"/>
    </location>
</feature>
<dbReference type="InterPro" id="IPR006710">
    <property type="entry name" value="Glyco_hydro_43"/>
</dbReference>
<feature type="active site" description="Proton donor" evidence="8">
    <location>
        <position position="210"/>
    </location>
</feature>
<organism evidence="11 12">
    <name type="scientific">Microdochium bolleyi</name>
    <dbReference type="NCBI Taxonomy" id="196109"/>
    <lineage>
        <taxon>Eukaryota</taxon>
        <taxon>Fungi</taxon>
        <taxon>Dikarya</taxon>
        <taxon>Ascomycota</taxon>
        <taxon>Pezizomycotina</taxon>
        <taxon>Sordariomycetes</taxon>
        <taxon>Xylariomycetidae</taxon>
        <taxon>Xylariales</taxon>
        <taxon>Microdochiaceae</taxon>
        <taxon>Microdochium</taxon>
    </lineage>
</organism>
<feature type="signal peptide" evidence="10">
    <location>
        <begin position="1"/>
        <end position="22"/>
    </location>
</feature>
<dbReference type="UniPathway" id="UPA00667"/>
<evidence type="ECO:0000256" key="3">
    <source>
        <dbReference type="ARBA" id="ARBA00009865"/>
    </source>
</evidence>
<evidence type="ECO:0000313" key="11">
    <source>
        <dbReference type="EMBL" id="KXJ85236.1"/>
    </source>
</evidence>
<name>A0A136IJW3_9PEZI</name>
<dbReference type="PANTHER" id="PTHR43301">
    <property type="entry name" value="ARABINAN ENDO-1,5-ALPHA-L-ARABINOSIDASE"/>
    <property type="match status" value="1"/>
</dbReference>
<dbReference type="EC" id="3.2.1.99" evidence="4 7"/>
<dbReference type="InterPro" id="IPR023296">
    <property type="entry name" value="Glyco_hydro_beta-prop_sf"/>
</dbReference>
<comment type="catalytic activity">
    <reaction evidence="1 7">
        <text>Endohydrolysis of (1-&gt;5)-alpha-arabinofuranosidic linkages in (1-&gt;5)-arabinans.</text>
        <dbReference type="EC" id="3.2.1.99"/>
    </reaction>
</comment>
<sequence length="334" mass="36579">MLLPRLLSTLLLALLLPAHAVAQDYPPPGACSGACYTRDPALIKRPTDGKYFRFTTRDRITIQTATNIRGPWTSVGSVLARRSIINLPGNDVLWAPDIARVGGVYFLFYSVSTLGSKTSAIGYATSSTMDPGTWTDRGAILTSSDSSPYNAIDPNLYHSADGREVHLNWGSYWQGIYTQPLTISGTSARLTPGTSPKNIAYLPEGNHAQEGAFVYQKNGFYWLFMSRGKAGQYGDNPAQFPVDQAYRVLVCRGTTPTGPFVGKLGKSCLDGGGTLVYASQGNIFAPGGQGVWQDDVLGDVLYYHYFNRNIGYNNYDERFGWNQVKWIDGWPVAV</sequence>
<evidence type="ECO:0000256" key="10">
    <source>
        <dbReference type="SAM" id="SignalP"/>
    </source>
</evidence>
<dbReference type="Gene3D" id="2.115.10.20">
    <property type="entry name" value="Glycosyl hydrolase domain, family 43"/>
    <property type="match status" value="1"/>
</dbReference>
<comment type="similarity">
    <text evidence="3 7">Belongs to the glycosyl hydrolase 43 family.</text>
</comment>
<evidence type="ECO:0000313" key="12">
    <source>
        <dbReference type="Proteomes" id="UP000070501"/>
    </source>
</evidence>
<evidence type="ECO:0000256" key="5">
    <source>
        <dbReference type="ARBA" id="ARBA00022801"/>
    </source>
</evidence>
<dbReference type="EMBL" id="KQ964289">
    <property type="protein sequence ID" value="KXJ85236.1"/>
    <property type="molecule type" value="Genomic_DNA"/>
</dbReference>
<evidence type="ECO:0000256" key="8">
    <source>
        <dbReference type="PIRSR" id="PIRSR606710-1"/>
    </source>
</evidence>
<evidence type="ECO:0000256" key="1">
    <source>
        <dbReference type="ARBA" id="ARBA00000375"/>
    </source>
</evidence>
<keyword evidence="5 7" id="KW-0378">Hydrolase</keyword>
<dbReference type="STRING" id="196109.A0A136IJW3"/>
<keyword evidence="12" id="KW-1185">Reference proteome</keyword>
<evidence type="ECO:0000256" key="7">
    <source>
        <dbReference type="PIRNR" id="PIRNR026534"/>
    </source>
</evidence>
<dbReference type="SUPFAM" id="SSF75005">
    <property type="entry name" value="Arabinanase/levansucrase/invertase"/>
    <property type="match status" value="1"/>
</dbReference>
<evidence type="ECO:0000256" key="2">
    <source>
        <dbReference type="ARBA" id="ARBA00004834"/>
    </source>
</evidence>
<feature type="site" description="Important for catalytic activity, responsible for pKa modulation of the active site Glu and correct orientation of both the proton donor and substrate" evidence="9">
    <location>
        <position position="153"/>
    </location>
</feature>
<dbReference type="GO" id="GO:0031222">
    <property type="term" value="P:arabinan catabolic process"/>
    <property type="evidence" value="ECO:0007669"/>
    <property type="project" value="UniProtKB-UniPathway"/>
</dbReference>
<dbReference type="GO" id="GO:0046558">
    <property type="term" value="F:arabinan endo-1,5-alpha-L-arabinosidase activity"/>
    <property type="evidence" value="ECO:0007669"/>
    <property type="project" value="UniProtKB-EC"/>
</dbReference>
<evidence type="ECO:0000256" key="4">
    <source>
        <dbReference type="ARBA" id="ARBA00012586"/>
    </source>
</evidence>
<evidence type="ECO:0000256" key="9">
    <source>
        <dbReference type="PIRSR" id="PIRSR606710-2"/>
    </source>
</evidence>
<keyword evidence="6 7" id="KW-0326">Glycosidase</keyword>
<dbReference type="PANTHER" id="PTHR43301:SF3">
    <property type="entry name" value="ARABINAN ENDO-1,5-ALPHA-L-ARABINOSIDASE A-RELATED"/>
    <property type="match status" value="1"/>
</dbReference>
<dbReference type="InterPro" id="IPR016840">
    <property type="entry name" value="Glyco_hydro_43_endo_a_Ara-ase"/>
</dbReference>
<reference evidence="12" key="1">
    <citation type="submission" date="2016-02" db="EMBL/GenBank/DDBJ databases">
        <title>Draft genome sequence of Microdochium bolleyi, a fungal endophyte of beachgrass.</title>
        <authorList>
            <consortium name="DOE Joint Genome Institute"/>
            <person name="David A.S."/>
            <person name="May G."/>
            <person name="Haridas S."/>
            <person name="Lim J."/>
            <person name="Wang M."/>
            <person name="Labutti K."/>
            <person name="Lipzen A."/>
            <person name="Barry K."/>
            <person name="Grigoriev I.V."/>
        </authorList>
    </citation>
    <scope>NUCLEOTIDE SEQUENCE [LARGE SCALE GENOMIC DNA]</scope>
    <source>
        <strain evidence="12">J235TASD1</strain>
    </source>
</reference>
<dbReference type="PIRSF" id="PIRSF026534">
    <property type="entry name" value="Endo_alpha-L-arabinosidase"/>
    <property type="match status" value="1"/>
</dbReference>
<dbReference type="InterPro" id="IPR050727">
    <property type="entry name" value="GH43_arabinanases"/>
</dbReference>
<dbReference type="CDD" id="cd18831">
    <property type="entry name" value="GH43_AnAbnA-like"/>
    <property type="match status" value="1"/>
</dbReference>
<comment type="pathway">
    <text evidence="2 7">Glycan metabolism; L-arabinan degradation.</text>
</comment>
<dbReference type="Pfam" id="PF04616">
    <property type="entry name" value="Glyco_hydro_43"/>
    <property type="match status" value="1"/>
</dbReference>
<evidence type="ECO:0000256" key="6">
    <source>
        <dbReference type="ARBA" id="ARBA00023295"/>
    </source>
</evidence>
<feature type="active site" description="Proton acceptor" evidence="8">
    <location>
        <position position="39"/>
    </location>
</feature>
<dbReference type="AlphaFoldDB" id="A0A136IJW3"/>
<protein>
    <recommendedName>
        <fullName evidence="4 7">Arabinan endo-1,5-alpha-L-arabinosidase</fullName>
        <ecNumber evidence="4 7">3.2.1.99</ecNumber>
    </recommendedName>
</protein>
<accession>A0A136IJW3</accession>
<gene>
    <name evidence="11" type="ORF">Micbo1qcDRAFT_237554</name>
</gene>
<dbReference type="InParanoid" id="A0A136IJW3"/>